<evidence type="ECO:0000313" key="3">
    <source>
        <dbReference type="Proteomes" id="UP000572680"/>
    </source>
</evidence>
<comment type="caution">
    <text evidence="2">The sequence shown here is derived from an EMBL/GenBank/DDBJ whole genome shotgun (WGS) entry which is preliminary data.</text>
</comment>
<sequence>MNTFVALDVGGTSMKGGLVAADGTVLLAESRSTGRERGPDAVVTAVGDFAAELAGRAGNPPVAAGVAVPGIVDEAAGTAVYSANLGWRDTPLRALLEARLGMPVGLGHDVRTGGLGEAAHGAGRGRGDFLFVPLGTGIAAAMIINGSPYPGATGAGGEIGHMVVRPGGEACACGQAGCLEVYSSASALPRRYGDASLRTEDVLARAAAGDPVAARVWEEALDALADALTAATMLLDPSLVVLGGGLAGSGERLTVPLAGRLAARFTFREPPPLALAELGAQAAMHGAAILAARALTGSNV</sequence>
<name>A0A7W3QPS9_ACTNM</name>
<dbReference type="EMBL" id="JACJIA010000010">
    <property type="protein sequence ID" value="MBA8954957.1"/>
    <property type="molecule type" value="Genomic_DNA"/>
</dbReference>
<evidence type="ECO:0000313" key="2">
    <source>
        <dbReference type="EMBL" id="MBA8954957.1"/>
    </source>
</evidence>
<accession>A0A7W3QPS9</accession>
<dbReference type="EC" id="2.7.1.2" evidence="2"/>
<dbReference type="InterPro" id="IPR000600">
    <property type="entry name" value="ROK"/>
</dbReference>
<protein>
    <submittedName>
        <fullName evidence="2">Glucokinase</fullName>
        <ecNumber evidence="2">2.7.1.2</ecNumber>
    </submittedName>
</protein>
<dbReference type="GO" id="GO:0004340">
    <property type="term" value="F:glucokinase activity"/>
    <property type="evidence" value="ECO:0007669"/>
    <property type="project" value="UniProtKB-EC"/>
</dbReference>
<dbReference type="InterPro" id="IPR043129">
    <property type="entry name" value="ATPase_NBD"/>
</dbReference>
<organism evidence="2 3">
    <name type="scientific">Actinomadura namibiensis</name>
    <dbReference type="NCBI Taxonomy" id="182080"/>
    <lineage>
        <taxon>Bacteria</taxon>
        <taxon>Bacillati</taxon>
        <taxon>Actinomycetota</taxon>
        <taxon>Actinomycetes</taxon>
        <taxon>Streptosporangiales</taxon>
        <taxon>Thermomonosporaceae</taxon>
        <taxon>Actinomadura</taxon>
    </lineage>
</organism>
<proteinExistence type="inferred from homology"/>
<keyword evidence="2" id="KW-0808">Transferase</keyword>
<evidence type="ECO:0000256" key="1">
    <source>
        <dbReference type="ARBA" id="ARBA00006479"/>
    </source>
</evidence>
<keyword evidence="3" id="KW-1185">Reference proteome</keyword>
<keyword evidence="2" id="KW-0418">Kinase</keyword>
<dbReference type="Gene3D" id="3.30.420.40">
    <property type="match status" value="2"/>
</dbReference>
<dbReference type="Pfam" id="PF00480">
    <property type="entry name" value="ROK"/>
    <property type="match status" value="1"/>
</dbReference>
<dbReference type="Proteomes" id="UP000572680">
    <property type="component" value="Unassembled WGS sequence"/>
</dbReference>
<dbReference type="PANTHER" id="PTHR18964:SF149">
    <property type="entry name" value="BIFUNCTIONAL UDP-N-ACETYLGLUCOSAMINE 2-EPIMERASE_N-ACETYLMANNOSAMINE KINASE"/>
    <property type="match status" value="1"/>
</dbReference>
<reference evidence="2 3" key="1">
    <citation type="submission" date="2020-08" db="EMBL/GenBank/DDBJ databases">
        <title>Genomic Encyclopedia of Type Strains, Phase IV (KMG-IV): sequencing the most valuable type-strain genomes for metagenomic binning, comparative biology and taxonomic classification.</title>
        <authorList>
            <person name="Goeker M."/>
        </authorList>
    </citation>
    <scope>NUCLEOTIDE SEQUENCE [LARGE SCALE GENOMIC DNA]</scope>
    <source>
        <strain evidence="2 3">DSM 44197</strain>
    </source>
</reference>
<dbReference type="SUPFAM" id="SSF53067">
    <property type="entry name" value="Actin-like ATPase domain"/>
    <property type="match status" value="1"/>
</dbReference>
<gene>
    <name evidence="2" type="ORF">HNR61_006614</name>
</gene>
<dbReference type="AlphaFoldDB" id="A0A7W3QPS9"/>
<dbReference type="PANTHER" id="PTHR18964">
    <property type="entry name" value="ROK (REPRESSOR, ORF, KINASE) FAMILY"/>
    <property type="match status" value="1"/>
</dbReference>
<comment type="similarity">
    <text evidence="1">Belongs to the ROK (NagC/XylR) family.</text>
</comment>
<dbReference type="RefSeq" id="WP_182846979.1">
    <property type="nucleotide sequence ID" value="NZ_BAAALP010000020.1"/>
</dbReference>